<proteinExistence type="predicted"/>
<evidence type="ECO:0000313" key="3">
    <source>
        <dbReference type="Proteomes" id="UP000672097"/>
    </source>
</evidence>
<dbReference type="InterPro" id="IPR028991">
    <property type="entry name" value="KamE_N"/>
</dbReference>
<dbReference type="Gene3D" id="3.30.30.60">
    <property type="entry name" value="D-lysine 5,6-aminomutase beta subunit KamE, N-terminal domain"/>
    <property type="match status" value="1"/>
</dbReference>
<dbReference type="Pfam" id="PF16554">
    <property type="entry name" value="OAM_dimer"/>
    <property type="match status" value="1"/>
</dbReference>
<dbReference type="InterPro" id="IPR036843">
    <property type="entry name" value="KamE_N_sf"/>
</dbReference>
<keyword evidence="3" id="KW-1185">Reference proteome</keyword>
<name>A0ABS5DZ88_9BURK</name>
<dbReference type="RefSeq" id="WP_210809819.1">
    <property type="nucleotide sequence ID" value="NZ_JAGQDG010000005.1"/>
</dbReference>
<dbReference type="SUPFAM" id="SSF52242">
    <property type="entry name" value="Cobalamin (vitamin B12)-binding domain"/>
    <property type="match status" value="1"/>
</dbReference>
<reference evidence="2 3" key="1">
    <citation type="submission" date="2021-04" db="EMBL/GenBank/DDBJ databases">
        <title>The genome sequence of type strain Ideonella paludis KCTC 32238.</title>
        <authorList>
            <person name="Liu Y."/>
        </authorList>
    </citation>
    <scope>NUCLEOTIDE SEQUENCE [LARGE SCALE GENOMIC DNA]</scope>
    <source>
        <strain evidence="2 3">KCTC 32238</strain>
    </source>
</reference>
<dbReference type="Gene3D" id="3.40.50.280">
    <property type="entry name" value="Cobalamin-binding domain"/>
    <property type="match status" value="1"/>
</dbReference>
<dbReference type="PROSITE" id="PS51332">
    <property type="entry name" value="B12_BINDING"/>
    <property type="match status" value="1"/>
</dbReference>
<dbReference type="InterPro" id="IPR006158">
    <property type="entry name" value="Cobalamin-bd"/>
</dbReference>
<feature type="domain" description="B12-binding" evidence="1">
    <location>
        <begin position="109"/>
        <end position="252"/>
    </location>
</feature>
<gene>
    <name evidence="2" type="ORF">KAK11_14075</name>
</gene>
<dbReference type="Pfam" id="PF02310">
    <property type="entry name" value="B12-binding"/>
    <property type="match status" value="1"/>
</dbReference>
<accession>A0ABS5DZ88</accession>
<evidence type="ECO:0000313" key="2">
    <source>
        <dbReference type="EMBL" id="MBQ0936465.1"/>
    </source>
</evidence>
<sequence length="256" mass="28098">MSEIKLPEQWVKPYGDTLGDGRVQLSFTLPVSLDETAKEGAKRLALQMGLEEPAVVHAESMGQGFSFFVVYGQCKYQVDLSALQVAKPEFEVLDKDGINAKIAKHMGRRMVVIGATIETDAHTVGIDAIMNMKGYNGHKGLESYHEIRALNLGAQVDSEVLVARAIEEKADVILVSQVVTQKNIHLDNLTRLADILEAEGLREKVVLIVGGPRISHELAKELGYDAGFGTKTYAEDVASFAIHEWIQRFKGAEAHV</sequence>
<dbReference type="InterPro" id="IPR036724">
    <property type="entry name" value="Cobalamin-bd_sf"/>
</dbReference>
<comment type="caution">
    <text evidence="2">The sequence shown here is derived from an EMBL/GenBank/DDBJ whole genome shotgun (WGS) entry which is preliminary data.</text>
</comment>
<protein>
    <submittedName>
        <fullName evidence="2">Cobalamin-dependent protein</fullName>
    </submittedName>
</protein>
<dbReference type="EMBL" id="JAGQDG010000005">
    <property type="protein sequence ID" value="MBQ0936465.1"/>
    <property type="molecule type" value="Genomic_DNA"/>
</dbReference>
<dbReference type="Proteomes" id="UP000672097">
    <property type="component" value="Unassembled WGS sequence"/>
</dbReference>
<evidence type="ECO:0000259" key="1">
    <source>
        <dbReference type="PROSITE" id="PS51332"/>
    </source>
</evidence>
<dbReference type="SUPFAM" id="SSF117778">
    <property type="entry name" value="D-lysine 5,6-aminomutase beta subunit KamE, N-terminal domain"/>
    <property type="match status" value="1"/>
</dbReference>
<organism evidence="2 3">
    <name type="scientific">Ideonella paludis</name>
    <dbReference type="NCBI Taxonomy" id="1233411"/>
    <lineage>
        <taxon>Bacteria</taxon>
        <taxon>Pseudomonadati</taxon>
        <taxon>Pseudomonadota</taxon>
        <taxon>Betaproteobacteria</taxon>
        <taxon>Burkholderiales</taxon>
        <taxon>Sphaerotilaceae</taxon>
        <taxon>Ideonella</taxon>
    </lineage>
</organism>